<dbReference type="RefSeq" id="WP_129890053.1">
    <property type="nucleotide sequence ID" value="NZ_CP035758.1"/>
</dbReference>
<dbReference type="AlphaFoldDB" id="A0A4P6JUL7"/>
<keyword evidence="4" id="KW-1185">Reference proteome</keyword>
<keyword evidence="2" id="KW-0472">Membrane</keyword>
<feature type="compositionally biased region" description="Pro residues" evidence="1">
    <location>
        <begin position="15"/>
        <end position="32"/>
    </location>
</feature>
<dbReference type="EMBL" id="CP035758">
    <property type="protein sequence ID" value="QBD79000.1"/>
    <property type="molecule type" value="Genomic_DNA"/>
</dbReference>
<organism evidence="3 4">
    <name type="scientific">Ktedonosporobacter rubrisoli</name>
    <dbReference type="NCBI Taxonomy" id="2509675"/>
    <lineage>
        <taxon>Bacteria</taxon>
        <taxon>Bacillati</taxon>
        <taxon>Chloroflexota</taxon>
        <taxon>Ktedonobacteria</taxon>
        <taxon>Ktedonobacterales</taxon>
        <taxon>Ktedonosporobacteraceae</taxon>
        <taxon>Ktedonosporobacter</taxon>
    </lineage>
</organism>
<dbReference type="Proteomes" id="UP000290365">
    <property type="component" value="Chromosome"/>
</dbReference>
<sequence>MSKRIQIHQPVANPDDPPVQKPPQGPKGPLPGPNYLGLAGRIAIVQGQVFIVAIILIAQLWIITDALYELLSGRTDSLGWLTLVSAIGFALALLVTFWPRRSIEGS</sequence>
<accession>A0A4P6JUL7</accession>
<gene>
    <name evidence="3" type="ORF">EPA93_24645</name>
</gene>
<feature type="transmembrane region" description="Helical" evidence="2">
    <location>
        <begin position="42"/>
        <end position="63"/>
    </location>
</feature>
<evidence type="ECO:0000256" key="1">
    <source>
        <dbReference type="SAM" id="MobiDB-lite"/>
    </source>
</evidence>
<evidence type="ECO:0000313" key="4">
    <source>
        <dbReference type="Proteomes" id="UP000290365"/>
    </source>
</evidence>
<keyword evidence="2" id="KW-1133">Transmembrane helix</keyword>
<feature type="region of interest" description="Disordered" evidence="1">
    <location>
        <begin position="1"/>
        <end position="32"/>
    </location>
</feature>
<dbReference type="KEGG" id="kbs:EPA93_24645"/>
<dbReference type="OrthoDB" id="9850897at2"/>
<evidence type="ECO:0000256" key="2">
    <source>
        <dbReference type="SAM" id="Phobius"/>
    </source>
</evidence>
<reference evidence="3 4" key="1">
    <citation type="submission" date="2019-01" db="EMBL/GenBank/DDBJ databases">
        <title>Ktedonosporobacter rubrisoli SCAWS-G2.</title>
        <authorList>
            <person name="Huang Y."/>
            <person name="Yan B."/>
        </authorList>
    </citation>
    <scope>NUCLEOTIDE SEQUENCE [LARGE SCALE GENOMIC DNA]</scope>
    <source>
        <strain evidence="3 4">SCAWS-G2</strain>
    </source>
</reference>
<proteinExistence type="predicted"/>
<keyword evidence="2" id="KW-0812">Transmembrane</keyword>
<evidence type="ECO:0000313" key="3">
    <source>
        <dbReference type="EMBL" id="QBD79000.1"/>
    </source>
</evidence>
<name>A0A4P6JUL7_KTERU</name>
<protein>
    <submittedName>
        <fullName evidence="3">Uncharacterized protein</fullName>
    </submittedName>
</protein>
<feature type="transmembrane region" description="Helical" evidence="2">
    <location>
        <begin position="78"/>
        <end position="98"/>
    </location>
</feature>